<dbReference type="GO" id="GO:0020037">
    <property type="term" value="F:heme binding"/>
    <property type="evidence" value="ECO:0007669"/>
    <property type="project" value="InterPro"/>
</dbReference>
<evidence type="ECO:0000256" key="8">
    <source>
        <dbReference type="ARBA" id="ARBA00022824"/>
    </source>
</evidence>
<comment type="similarity">
    <text evidence="5 15">Belongs to the cytochrome P450 family.</text>
</comment>
<protein>
    <recommendedName>
        <fullName evidence="18">Cytochrome P450</fullName>
    </recommendedName>
</protein>
<evidence type="ECO:0000256" key="1">
    <source>
        <dbReference type="ARBA" id="ARBA00001971"/>
    </source>
</evidence>
<reference evidence="16" key="1">
    <citation type="submission" date="2021-12" db="EMBL/GenBank/DDBJ databases">
        <authorList>
            <person name="Martin H S."/>
        </authorList>
    </citation>
    <scope>NUCLEOTIDE SEQUENCE</scope>
</reference>
<dbReference type="GO" id="GO:0004497">
    <property type="term" value="F:monooxygenase activity"/>
    <property type="evidence" value="ECO:0007669"/>
    <property type="project" value="UniProtKB-KW"/>
</dbReference>
<dbReference type="Pfam" id="PF00067">
    <property type="entry name" value="p450"/>
    <property type="match status" value="1"/>
</dbReference>
<comment type="subcellular location">
    <subcellularLocation>
        <location evidence="4">Endoplasmic reticulum membrane</location>
        <topology evidence="4">Peripheral membrane protein</topology>
    </subcellularLocation>
    <subcellularLocation>
        <location evidence="3">Microsome membrane</location>
        <topology evidence="3">Peripheral membrane protein</topology>
    </subcellularLocation>
</comment>
<evidence type="ECO:0000256" key="2">
    <source>
        <dbReference type="ARBA" id="ARBA00003690"/>
    </source>
</evidence>
<dbReference type="GO" id="GO:0016705">
    <property type="term" value="F:oxidoreductase activity, acting on paired donors, with incorporation or reduction of molecular oxygen"/>
    <property type="evidence" value="ECO:0007669"/>
    <property type="project" value="InterPro"/>
</dbReference>
<dbReference type="PANTHER" id="PTHR24291:SF189">
    <property type="entry name" value="CYTOCHROME P450 4C3-RELATED"/>
    <property type="match status" value="1"/>
</dbReference>
<feature type="non-terminal residue" evidence="16">
    <location>
        <position position="490"/>
    </location>
</feature>
<organism evidence="16 17">
    <name type="scientific">Brenthis ino</name>
    <name type="common">lesser marbled fritillary</name>
    <dbReference type="NCBI Taxonomy" id="405034"/>
    <lineage>
        <taxon>Eukaryota</taxon>
        <taxon>Metazoa</taxon>
        <taxon>Ecdysozoa</taxon>
        <taxon>Arthropoda</taxon>
        <taxon>Hexapoda</taxon>
        <taxon>Insecta</taxon>
        <taxon>Pterygota</taxon>
        <taxon>Neoptera</taxon>
        <taxon>Endopterygota</taxon>
        <taxon>Lepidoptera</taxon>
        <taxon>Glossata</taxon>
        <taxon>Ditrysia</taxon>
        <taxon>Papilionoidea</taxon>
        <taxon>Nymphalidae</taxon>
        <taxon>Heliconiinae</taxon>
        <taxon>Argynnini</taxon>
        <taxon>Brenthis</taxon>
    </lineage>
</organism>
<keyword evidence="13" id="KW-0472">Membrane</keyword>
<evidence type="ECO:0000256" key="6">
    <source>
        <dbReference type="ARBA" id="ARBA00022617"/>
    </source>
</evidence>
<keyword evidence="8" id="KW-0256">Endoplasmic reticulum</keyword>
<gene>
    <name evidence="16" type="ORF">BINO364_LOCUS6762</name>
</gene>
<evidence type="ECO:0000256" key="7">
    <source>
        <dbReference type="ARBA" id="ARBA00022723"/>
    </source>
</evidence>
<keyword evidence="7 14" id="KW-0479">Metal-binding</keyword>
<dbReference type="OrthoDB" id="1470350at2759"/>
<evidence type="ECO:0000256" key="3">
    <source>
        <dbReference type="ARBA" id="ARBA00004174"/>
    </source>
</evidence>
<evidence type="ECO:0000256" key="12">
    <source>
        <dbReference type="ARBA" id="ARBA00023033"/>
    </source>
</evidence>
<accession>A0A8J9VF36</accession>
<keyword evidence="12 15" id="KW-0503">Monooxygenase</keyword>
<evidence type="ECO:0000313" key="17">
    <source>
        <dbReference type="Proteomes" id="UP000838878"/>
    </source>
</evidence>
<comment type="function">
    <text evidence="2">May be involved in the metabolism of insect hormones and in the breakdown of synthetic insecticides.</text>
</comment>
<dbReference type="Gene3D" id="1.10.630.10">
    <property type="entry name" value="Cytochrome P450"/>
    <property type="match status" value="1"/>
</dbReference>
<dbReference type="InterPro" id="IPR036396">
    <property type="entry name" value="Cyt_P450_sf"/>
</dbReference>
<evidence type="ECO:0000256" key="14">
    <source>
        <dbReference type="PIRSR" id="PIRSR602401-1"/>
    </source>
</evidence>
<dbReference type="PRINTS" id="PR00385">
    <property type="entry name" value="P450"/>
</dbReference>
<evidence type="ECO:0000256" key="13">
    <source>
        <dbReference type="ARBA" id="ARBA00023136"/>
    </source>
</evidence>
<evidence type="ECO:0000256" key="10">
    <source>
        <dbReference type="ARBA" id="ARBA00023002"/>
    </source>
</evidence>
<comment type="cofactor">
    <cofactor evidence="1 14">
        <name>heme</name>
        <dbReference type="ChEBI" id="CHEBI:30413"/>
    </cofactor>
</comment>
<keyword evidence="10 15" id="KW-0560">Oxidoreductase</keyword>
<keyword evidence="11 14" id="KW-0408">Iron</keyword>
<keyword evidence="17" id="KW-1185">Reference proteome</keyword>
<sequence length="490" mass="56210">MYALHWCLSWRARLYLGHLPTFSQLPLLGSMHLMFGGGKVAFRRFKQLSEISEETNKPFILWVGPRALIFLNDPEEMKIVSNTFVEKPSYYDFGKVWLGDGLVLAPGDIWKQNIRKIGGTFIRSIVNGYQDIFNAQARKLVEQLKMEVNGLPFNARDYISHVTLETICQTGFGVSQITDNLVTEKYHKAFHRATELIVLRGTNIFYHPDWVFHRTSAYKELMECVGIIHNVSETVIKKRKFEREALKSDKSLNRDNFGKPIFRAFLDILLDLSEIDSTLTDQQIRSEVDTIIVGAQESVATALLIVLLMIGNNSDVQTKLYTEIKQIMGDNKRHVDINDLKLMEYCEAVIMESMRLFPAFPSLMRQVDCDFKLKSCTIPKDTTCIFNIWGAGRSQRLWGPDADQFVPERWLPPRVPYITFGLAFSIGKRACIGKTYAINLLKTVLAHCVRELTFTSEANNLSFKFDLVLRPISGHLMQVKLRKDSQFDDQ</sequence>
<dbReference type="PANTHER" id="PTHR24291">
    <property type="entry name" value="CYTOCHROME P450 FAMILY 4"/>
    <property type="match status" value="1"/>
</dbReference>
<evidence type="ECO:0008006" key="18">
    <source>
        <dbReference type="Google" id="ProtNLM"/>
    </source>
</evidence>
<name>A0A8J9VF36_9NEOP</name>
<evidence type="ECO:0000256" key="11">
    <source>
        <dbReference type="ARBA" id="ARBA00023004"/>
    </source>
</evidence>
<evidence type="ECO:0000313" key="16">
    <source>
        <dbReference type="EMBL" id="CAH0720548.1"/>
    </source>
</evidence>
<keyword evidence="9" id="KW-0492">Microsome</keyword>
<dbReference type="EMBL" id="OV170222">
    <property type="protein sequence ID" value="CAH0720548.1"/>
    <property type="molecule type" value="Genomic_DNA"/>
</dbReference>
<evidence type="ECO:0000256" key="15">
    <source>
        <dbReference type="RuleBase" id="RU000461"/>
    </source>
</evidence>
<dbReference type="InterPro" id="IPR017972">
    <property type="entry name" value="Cyt_P450_CS"/>
</dbReference>
<proteinExistence type="inferred from homology"/>
<feature type="binding site" description="axial binding residue" evidence="14">
    <location>
        <position position="431"/>
    </location>
    <ligand>
        <name>heme</name>
        <dbReference type="ChEBI" id="CHEBI:30413"/>
    </ligand>
    <ligandPart>
        <name>Fe</name>
        <dbReference type="ChEBI" id="CHEBI:18248"/>
    </ligandPart>
</feature>
<dbReference type="SUPFAM" id="SSF48264">
    <property type="entry name" value="Cytochrome P450"/>
    <property type="match status" value="1"/>
</dbReference>
<keyword evidence="6 14" id="KW-0349">Heme</keyword>
<dbReference type="AlphaFoldDB" id="A0A8J9VF36"/>
<dbReference type="PROSITE" id="PS00086">
    <property type="entry name" value="CYTOCHROME_P450"/>
    <property type="match status" value="1"/>
</dbReference>
<dbReference type="InterPro" id="IPR001128">
    <property type="entry name" value="Cyt_P450"/>
</dbReference>
<evidence type="ECO:0000256" key="5">
    <source>
        <dbReference type="ARBA" id="ARBA00010617"/>
    </source>
</evidence>
<dbReference type="InterPro" id="IPR002401">
    <property type="entry name" value="Cyt_P450_E_grp-I"/>
</dbReference>
<dbReference type="GO" id="GO:0005789">
    <property type="term" value="C:endoplasmic reticulum membrane"/>
    <property type="evidence" value="ECO:0007669"/>
    <property type="project" value="UniProtKB-SubCell"/>
</dbReference>
<dbReference type="GO" id="GO:0005506">
    <property type="term" value="F:iron ion binding"/>
    <property type="evidence" value="ECO:0007669"/>
    <property type="project" value="InterPro"/>
</dbReference>
<dbReference type="InterPro" id="IPR050196">
    <property type="entry name" value="Cytochrome_P450_Monoox"/>
</dbReference>
<dbReference type="PRINTS" id="PR00463">
    <property type="entry name" value="EP450I"/>
</dbReference>
<evidence type="ECO:0000256" key="4">
    <source>
        <dbReference type="ARBA" id="ARBA00004406"/>
    </source>
</evidence>
<dbReference type="Proteomes" id="UP000838878">
    <property type="component" value="Chromosome 2"/>
</dbReference>
<evidence type="ECO:0000256" key="9">
    <source>
        <dbReference type="ARBA" id="ARBA00022848"/>
    </source>
</evidence>